<feature type="non-terminal residue" evidence="1">
    <location>
        <position position="44"/>
    </location>
</feature>
<keyword evidence="2" id="KW-1185">Reference proteome</keyword>
<dbReference type="OrthoDB" id="6359816at2759"/>
<evidence type="ECO:0000313" key="2">
    <source>
        <dbReference type="Proteomes" id="UP000789396"/>
    </source>
</evidence>
<name>A0A9N9IFZ5_9GLOM</name>
<comment type="caution">
    <text evidence="1">The sequence shown here is derived from an EMBL/GenBank/DDBJ whole genome shotgun (WGS) entry which is preliminary data.</text>
</comment>
<sequence>MYEVKELEEFVAMEMEKMINVDVWDEILQIAWRTENIRLKANVL</sequence>
<accession>A0A9N9IFZ5</accession>
<dbReference type="EMBL" id="CAJVPZ010029546">
    <property type="protein sequence ID" value="CAG8734488.1"/>
    <property type="molecule type" value="Genomic_DNA"/>
</dbReference>
<protein>
    <submittedName>
        <fullName evidence="1">15748_t:CDS:1</fullName>
    </submittedName>
</protein>
<evidence type="ECO:0000313" key="1">
    <source>
        <dbReference type="EMBL" id="CAG8734488.1"/>
    </source>
</evidence>
<gene>
    <name evidence="1" type="ORF">RFULGI_LOCUS12389</name>
</gene>
<dbReference type="AlphaFoldDB" id="A0A9N9IFZ5"/>
<feature type="non-terminal residue" evidence="1">
    <location>
        <position position="1"/>
    </location>
</feature>
<reference evidence="1" key="1">
    <citation type="submission" date="2021-06" db="EMBL/GenBank/DDBJ databases">
        <authorList>
            <person name="Kallberg Y."/>
            <person name="Tangrot J."/>
            <person name="Rosling A."/>
        </authorList>
    </citation>
    <scope>NUCLEOTIDE SEQUENCE</scope>
    <source>
        <strain evidence="1">IN212</strain>
    </source>
</reference>
<proteinExistence type="predicted"/>
<organism evidence="1 2">
    <name type="scientific">Racocetra fulgida</name>
    <dbReference type="NCBI Taxonomy" id="60492"/>
    <lineage>
        <taxon>Eukaryota</taxon>
        <taxon>Fungi</taxon>
        <taxon>Fungi incertae sedis</taxon>
        <taxon>Mucoromycota</taxon>
        <taxon>Glomeromycotina</taxon>
        <taxon>Glomeromycetes</taxon>
        <taxon>Diversisporales</taxon>
        <taxon>Gigasporaceae</taxon>
        <taxon>Racocetra</taxon>
    </lineage>
</organism>
<dbReference type="Proteomes" id="UP000789396">
    <property type="component" value="Unassembled WGS sequence"/>
</dbReference>